<evidence type="ECO:0000313" key="2">
    <source>
        <dbReference type="Proteomes" id="UP000182259"/>
    </source>
</evidence>
<gene>
    <name evidence="1" type="ORF">SAMEA4029009_CIC11G00000002460</name>
</gene>
<dbReference type="Proteomes" id="UP000182259">
    <property type="component" value="Chromosome I"/>
</dbReference>
<dbReference type="AlphaFoldDB" id="A0A1L0D256"/>
<dbReference type="EMBL" id="LT635764">
    <property type="protein sequence ID" value="SGZ50064.1"/>
    <property type="molecule type" value="Genomic_DNA"/>
</dbReference>
<protein>
    <submittedName>
        <fullName evidence="1">CIC11C00000002460</fullName>
    </submittedName>
</protein>
<reference evidence="2" key="1">
    <citation type="submission" date="2016-10" db="EMBL/GenBank/DDBJ databases">
        <authorList>
            <person name="Geijer C."/>
            <person name="Jareborg N."/>
            <person name="Dainat J."/>
        </authorList>
    </citation>
    <scope>NUCLEOTIDE SEQUENCE [LARGE SCALE GENOMIC DNA]</scope>
    <source>
        <strain evidence="2">PYCC 4715</strain>
    </source>
</reference>
<proteinExistence type="predicted"/>
<sequence length="86" mass="10119">MSGPQYGKYGYIKQDFQSCELFFAKPFNNFKLAATLKRAADFKVQEFMAIQCANLKLQRITSLVIYEHLQKLFGKFKTNNIFDHER</sequence>
<organism evidence="1 2">
    <name type="scientific">Sungouiella intermedia</name>
    <dbReference type="NCBI Taxonomy" id="45354"/>
    <lineage>
        <taxon>Eukaryota</taxon>
        <taxon>Fungi</taxon>
        <taxon>Dikarya</taxon>
        <taxon>Ascomycota</taxon>
        <taxon>Saccharomycotina</taxon>
        <taxon>Pichiomycetes</taxon>
        <taxon>Metschnikowiaceae</taxon>
        <taxon>Sungouiella</taxon>
    </lineage>
</organism>
<evidence type="ECO:0000313" key="1">
    <source>
        <dbReference type="EMBL" id="SGZ50064.1"/>
    </source>
</evidence>
<name>A0A1L0D256_9ASCO</name>
<accession>A0A1L0D256</accession>